<dbReference type="SMART" id="SM00448">
    <property type="entry name" value="REC"/>
    <property type="match status" value="1"/>
</dbReference>
<dbReference type="PROSITE" id="PS51755">
    <property type="entry name" value="OMPR_PHOB"/>
    <property type="match status" value="1"/>
</dbReference>
<dbReference type="HOGENOM" id="CLU_000445_30_3_14"/>
<evidence type="ECO:0000256" key="4">
    <source>
        <dbReference type="ARBA" id="ARBA00023125"/>
    </source>
</evidence>
<dbReference type="Gene3D" id="1.10.10.10">
    <property type="entry name" value="Winged helix-like DNA-binding domain superfamily/Winged helix DNA-binding domain"/>
    <property type="match status" value="1"/>
</dbReference>
<dbReference type="KEGG" id="abra:BN85311370"/>
<evidence type="ECO:0000256" key="2">
    <source>
        <dbReference type="ARBA" id="ARBA00023012"/>
    </source>
</evidence>
<dbReference type="InterPro" id="IPR001867">
    <property type="entry name" value="OmpR/PhoB-type_DNA-bd"/>
</dbReference>
<dbReference type="Pfam" id="PF00072">
    <property type="entry name" value="Response_reg"/>
    <property type="match status" value="1"/>
</dbReference>
<evidence type="ECO:0000256" key="5">
    <source>
        <dbReference type="ARBA" id="ARBA00023163"/>
    </source>
</evidence>
<dbReference type="InterPro" id="IPR001789">
    <property type="entry name" value="Sig_transdc_resp-reg_receiver"/>
</dbReference>
<feature type="domain" description="Response regulatory" evidence="8">
    <location>
        <begin position="2"/>
        <end position="117"/>
    </location>
</feature>
<evidence type="ECO:0000313" key="10">
    <source>
        <dbReference type="EMBL" id="CCV66158.1"/>
    </source>
</evidence>
<gene>
    <name evidence="10" type="ORF">BN85311370</name>
</gene>
<keyword evidence="3" id="KW-0805">Transcription regulation</keyword>
<dbReference type="EMBL" id="FO681348">
    <property type="protein sequence ID" value="CCV66158.1"/>
    <property type="molecule type" value="Genomic_DNA"/>
</dbReference>
<dbReference type="InterPro" id="IPR011006">
    <property type="entry name" value="CheY-like_superfamily"/>
</dbReference>
<feature type="DNA-binding region" description="OmpR/PhoB-type" evidence="7">
    <location>
        <begin position="124"/>
        <end position="221"/>
    </location>
</feature>
<dbReference type="GO" id="GO:0005829">
    <property type="term" value="C:cytosol"/>
    <property type="evidence" value="ECO:0007669"/>
    <property type="project" value="TreeGrafter"/>
</dbReference>
<keyword evidence="2" id="KW-0902">Two-component regulatory system</keyword>
<organism evidence="10 11">
    <name type="scientific">Acholeplasma brassicae</name>
    <dbReference type="NCBI Taxonomy" id="61635"/>
    <lineage>
        <taxon>Bacteria</taxon>
        <taxon>Bacillati</taxon>
        <taxon>Mycoplasmatota</taxon>
        <taxon>Mollicutes</taxon>
        <taxon>Acholeplasmatales</taxon>
        <taxon>Acholeplasmataceae</taxon>
        <taxon>Acholeplasma</taxon>
    </lineage>
</organism>
<evidence type="ECO:0000256" key="1">
    <source>
        <dbReference type="ARBA" id="ARBA00022553"/>
    </source>
</evidence>
<dbReference type="Gene3D" id="3.40.50.2300">
    <property type="match status" value="1"/>
</dbReference>
<dbReference type="GO" id="GO:0032993">
    <property type="term" value="C:protein-DNA complex"/>
    <property type="evidence" value="ECO:0007669"/>
    <property type="project" value="TreeGrafter"/>
</dbReference>
<dbReference type="GO" id="GO:0000976">
    <property type="term" value="F:transcription cis-regulatory region binding"/>
    <property type="evidence" value="ECO:0007669"/>
    <property type="project" value="TreeGrafter"/>
</dbReference>
<dbReference type="STRING" id="61635.BN85311370"/>
<dbReference type="CDD" id="cd00383">
    <property type="entry name" value="trans_reg_C"/>
    <property type="match status" value="1"/>
</dbReference>
<accession>U4KRY1</accession>
<dbReference type="InterPro" id="IPR039420">
    <property type="entry name" value="WalR-like"/>
</dbReference>
<evidence type="ECO:0000256" key="7">
    <source>
        <dbReference type="PROSITE-ProRule" id="PRU01091"/>
    </source>
</evidence>
<keyword evidence="1 6" id="KW-0597">Phosphoprotein</keyword>
<dbReference type="CDD" id="cd17574">
    <property type="entry name" value="REC_OmpR"/>
    <property type="match status" value="1"/>
</dbReference>
<evidence type="ECO:0000259" key="9">
    <source>
        <dbReference type="PROSITE" id="PS51755"/>
    </source>
</evidence>
<dbReference type="GO" id="GO:0006355">
    <property type="term" value="P:regulation of DNA-templated transcription"/>
    <property type="evidence" value="ECO:0007669"/>
    <property type="project" value="InterPro"/>
</dbReference>
<dbReference type="InterPro" id="IPR036388">
    <property type="entry name" value="WH-like_DNA-bd_sf"/>
</dbReference>
<dbReference type="AlphaFoldDB" id="U4KRY1"/>
<keyword evidence="5" id="KW-0804">Transcription</keyword>
<keyword evidence="4 7" id="KW-0238">DNA-binding</keyword>
<dbReference type="GO" id="GO:0000156">
    <property type="term" value="F:phosphorelay response regulator activity"/>
    <property type="evidence" value="ECO:0007669"/>
    <property type="project" value="TreeGrafter"/>
</dbReference>
<dbReference type="RefSeq" id="WP_030005018.1">
    <property type="nucleotide sequence ID" value="NC_022549.1"/>
</dbReference>
<dbReference type="OrthoDB" id="9792810at2"/>
<reference evidence="10 11" key="1">
    <citation type="journal article" date="2013" name="J. Mol. Microbiol. Biotechnol.">
        <title>Analysis of the Complete Genomes of Acholeplasma brassicae , A. palmae and A. laidlawii and Their Comparison to the Obligate Parasites from ' Candidatus Phytoplasma'.</title>
        <authorList>
            <person name="Kube M."/>
            <person name="Siewert C."/>
            <person name="Migdoll A.M."/>
            <person name="Duduk B."/>
            <person name="Holz S."/>
            <person name="Rabus R."/>
            <person name="Seemuller E."/>
            <person name="Mitrovic J."/>
            <person name="Muller I."/>
            <person name="Buttner C."/>
            <person name="Reinhardt R."/>
        </authorList>
    </citation>
    <scope>NUCLEOTIDE SEQUENCE [LARGE SCALE GENOMIC DNA]</scope>
    <source>
        <strain evidence="11">0502</strain>
    </source>
</reference>
<dbReference type="Pfam" id="PF00486">
    <property type="entry name" value="Trans_reg_C"/>
    <property type="match status" value="1"/>
</dbReference>
<feature type="domain" description="OmpR/PhoB-type" evidence="9">
    <location>
        <begin position="124"/>
        <end position="221"/>
    </location>
</feature>
<feature type="modified residue" description="4-aspartylphosphate" evidence="6">
    <location>
        <position position="53"/>
    </location>
</feature>
<dbReference type="Proteomes" id="UP000032737">
    <property type="component" value="Chromosome"/>
</dbReference>
<dbReference type="SUPFAM" id="SSF52172">
    <property type="entry name" value="CheY-like"/>
    <property type="match status" value="1"/>
</dbReference>
<keyword evidence="11" id="KW-1185">Reference proteome</keyword>
<proteinExistence type="predicted"/>
<name>U4KRY1_9MOLU</name>
<sequence length="221" mass="26107">MRILIIEDEVHLNDLLHDYLKEAYPSSVITQLFDGFIALKTITTETYDLVLLDVMLPHINGFDLLKKIKETKDVPVLMLSSLTDEESQLKGFEYKADDYITKPYSPKIVLKKIEAILSRYDKEPIHTQVYGILSYHFERYELFVNQEKIALNKKEWELMQLFLTNIGRVFSRDDLLNLIWGYDYYGFDRTVDTHIKRLRQKLGPASSYIKTIYKTGYQFEK</sequence>
<dbReference type="PROSITE" id="PS50110">
    <property type="entry name" value="RESPONSE_REGULATORY"/>
    <property type="match status" value="1"/>
</dbReference>
<evidence type="ECO:0000313" key="11">
    <source>
        <dbReference type="Proteomes" id="UP000032737"/>
    </source>
</evidence>
<dbReference type="PANTHER" id="PTHR48111:SF21">
    <property type="entry name" value="DNA-BINDING DUAL MASTER TRANSCRIPTIONAL REGULATOR RPAA"/>
    <property type="match status" value="1"/>
</dbReference>
<protein>
    <submittedName>
        <fullName evidence="10">Two component regulator, response regulator</fullName>
    </submittedName>
</protein>
<evidence type="ECO:0000259" key="8">
    <source>
        <dbReference type="PROSITE" id="PS50110"/>
    </source>
</evidence>
<dbReference type="SMART" id="SM00862">
    <property type="entry name" value="Trans_reg_C"/>
    <property type="match status" value="1"/>
</dbReference>
<dbReference type="PANTHER" id="PTHR48111">
    <property type="entry name" value="REGULATOR OF RPOS"/>
    <property type="match status" value="1"/>
</dbReference>
<evidence type="ECO:0000256" key="3">
    <source>
        <dbReference type="ARBA" id="ARBA00023015"/>
    </source>
</evidence>
<evidence type="ECO:0000256" key="6">
    <source>
        <dbReference type="PROSITE-ProRule" id="PRU00169"/>
    </source>
</evidence>